<dbReference type="Proteomes" id="UP001140076">
    <property type="component" value="Unassembled WGS sequence"/>
</dbReference>
<comment type="catalytic activity">
    <reaction evidence="1">
        <text>ATP + protein L-histidine = ADP + protein N-phospho-L-histidine.</text>
        <dbReference type="EC" id="2.7.13.3"/>
    </reaction>
</comment>
<keyword evidence="10" id="KW-0812">Transmembrane</keyword>
<keyword evidence="4" id="KW-0808">Transferase</keyword>
<dbReference type="GO" id="GO:0000155">
    <property type="term" value="F:phosphorelay sensor kinase activity"/>
    <property type="evidence" value="ECO:0007669"/>
    <property type="project" value="InterPro"/>
</dbReference>
<keyword evidence="8" id="KW-0902">Two-component regulatory system</keyword>
<dbReference type="InterPro" id="IPR036890">
    <property type="entry name" value="HATPase_C_sf"/>
</dbReference>
<dbReference type="EC" id="2.7.13.3" evidence="2"/>
<evidence type="ECO:0000256" key="7">
    <source>
        <dbReference type="ARBA" id="ARBA00022840"/>
    </source>
</evidence>
<feature type="compositionally biased region" description="Low complexity" evidence="9">
    <location>
        <begin position="1"/>
        <end position="12"/>
    </location>
</feature>
<keyword evidence="3" id="KW-0597">Phosphoprotein</keyword>
<dbReference type="EMBL" id="JAJAQC010000074">
    <property type="protein sequence ID" value="MDA0567737.1"/>
    <property type="molecule type" value="Genomic_DNA"/>
</dbReference>
<keyword evidence="6" id="KW-0418">Kinase</keyword>
<feature type="transmembrane region" description="Helical" evidence="10">
    <location>
        <begin position="161"/>
        <end position="190"/>
    </location>
</feature>
<feature type="domain" description="Histidine kinase/HSP90-like ATPase" evidence="11">
    <location>
        <begin position="375"/>
        <end position="465"/>
    </location>
</feature>
<dbReference type="GO" id="GO:0005524">
    <property type="term" value="F:ATP binding"/>
    <property type="evidence" value="ECO:0007669"/>
    <property type="project" value="UniProtKB-KW"/>
</dbReference>
<dbReference type="RefSeq" id="WP_270074975.1">
    <property type="nucleotide sequence ID" value="NZ_JAJAQC010000074.1"/>
</dbReference>
<keyword evidence="7" id="KW-0067">ATP-binding</keyword>
<dbReference type="Gene3D" id="3.30.565.10">
    <property type="entry name" value="Histidine kinase-like ATPase, C-terminal domain"/>
    <property type="match status" value="1"/>
</dbReference>
<accession>A0A9X3NQZ1</accession>
<evidence type="ECO:0000259" key="11">
    <source>
        <dbReference type="SMART" id="SM00387"/>
    </source>
</evidence>
<dbReference type="Pfam" id="PF07730">
    <property type="entry name" value="HisKA_3"/>
    <property type="match status" value="1"/>
</dbReference>
<evidence type="ECO:0000256" key="4">
    <source>
        <dbReference type="ARBA" id="ARBA00022679"/>
    </source>
</evidence>
<gene>
    <name evidence="12" type="ORF">LG943_25945</name>
</gene>
<proteinExistence type="predicted"/>
<evidence type="ECO:0000256" key="6">
    <source>
        <dbReference type="ARBA" id="ARBA00022777"/>
    </source>
</evidence>
<dbReference type="InterPro" id="IPR025828">
    <property type="entry name" value="Put_sensor_dom"/>
</dbReference>
<dbReference type="PANTHER" id="PTHR24421">
    <property type="entry name" value="NITRATE/NITRITE SENSOR PROTEIN NARX-RELATED"/>
    <property type="match status" value="1"/>
</dbReference>
<protein>
    <recommendedName>
        <fullName evidence="2">histidine kinase</fullName>
        <ecNumber evidence="2">2.7.13.3</ecNumber>
    </recommendedName>
</protein>
<dbReference type="InterPro" id="IPR011712">
    <property type="entry name" value="Sig_transdc_His_kin_sub3_dim/P"/>
</dbReference>
<evidence type="ECO:0000256" key="3">
    <source>
        <dbReference type="ARBA" id="ARBA00022553"/>
    </source>
</evidence>
<dbReference type="InterPro" id="IPR050482">
    <property type="entry name" value="Sensor_HK_TwoCompSys"/>
</dbReference>
<dbReference type="Pfam" id="PF13796">
    <property type="entry name" value="Sensor"/>
    <property type="match status" value="1"/>
</dbReference>
<keyword evidence="10" id="KW-1133">Transmembrane helix</keyword>
<organism evidence="12 13">
    <name type="scientific">Streptomonospora mangrovi</name>
    <dbReference type="NCBI Taxonomy" id="2883123"/>
    <lineage>
        <taxon>Bacteria</taxon>
        <taxon>Bacillati</taxon>
        <taxon>Actinomycetota</taxon>
        <taxon>Actinomycetes</taxon>
        <taxon>Streptosporangiales</taxon>
        <taxon>Nocardiopsidaceae</taxon>
        <taxon>Streptomonospora</taxon>
    </lineage>
</organism>
<feature type="transmembrane region" description="Helical" evidence="10">
    <location>
        <begin position="57"/>
        <end position="77"/>
    </location>
</feature>
<evidence type="ECO:0000313" key="12">
    <source>
        <dbReference type="EMBL" id="MDA0567737.1"/>
    </source>
</evidence>
<dbReference type="Gene3D" id="1.20.5.1930">
    <property type="match status" value="1"/>
</dbReference>
<name>A0A9X3NQZ1_9ACTN</name>
<keyword evidence="5" id="KW-0547">Nucleotide-binding</keyword>
<evidence type="ECO:0000313" key="13">
    <source>
        <dbReference type="Proteomes" id="UP001140076"/>
    </source>
</evidence>
<feature type="transmembrane region" description="Helical" evidence="10">
    <location>
        <begin position="216"/>
        <end position="239"/>
    </location>
</feature>
<dbReference type="InterPro" id="IPR003594">
    <property type="entry name" value="HATPase_dom"/>
</dbReference>
<evidence type="ECO:0000256" key="9">
    <source>
        <dbReference type="SAM" id="MobiDB-lite"/>
    </source>
</evidence>
<evidence type="ECO:0000256" key="2">
    <source>
        <dbReference type="ARBA" id="ARBA00012438"/>
    </source>
</evidence>
<dbReference type="Pfam" id="PF02518">
    <property type="entry name" value="HATPase_c"/>
    <property type="match status" value="1"/>
</dbReference>
<feature type="transmembrane region" description="Helical" evidence="10">
    <location>
        <begin position="89"/>
        <end position="114"/>
    </location>
</feature>
<dbReference type="GO" id="GO:0016020">
    <property type="term" value="C:membrane"/>
    <property type="evidence" value="ECO:0007669"/>
    <property type="project" value="InterPro"/>
</dbReference>
<evidence type="ECO:0000256" key="8">
    <source>
        <dbReference type="ARBA" id="ARBA00023012"/>
    </source>
</evidence>
<feature type="region of interest" description="Disordered" evidence="9">
    <location>
        <begin position="1"/>
        <end position="27"/>
    </location>
</feature>
<sequence>MSAPEAGAAARPAPAPPPAPANAAAPARTPLEAVRSPRFLLGPWPWRALAHNTLTPLAGGAYAFTLLLVSLPLVVLFSQLSEPDPDRPVSAAALVAMATGGALLAGVLGPLISLPCASLERLRLRVADDRPLRSPHRVPDTPGLWPWLRLRFTEAATWRGFGYLVLAATLLPAAALLAWFALVLGAVVLATPLLTGAEEEAVTLGPLVLTEPRESWAAALAGVPLTAAALYLHALLAGAHAALARALLRAPGEALRAELTEVTRSRARLVDAFEAERRRIERDLHDGAQQRLVALTMELGLARLDLPPDSPAARQVASAHESAKEVIAELRELIRGIHPQVLTDRGLSAALPELADRCTVPVRVRTDLAGRCPPHIEGTAYFVVSEALANVAKHSGAEAALVTARCAGGRLVVEVRDDGAGGADPGAGTGLTGLADRVAVMDGRMLVSSPPGGPTLLRVELPCRLPA</sequence>
<dbReference type="GO" id="GO:0046983">
    <property type="term" value="F:protein dimerization activity"/>
    <property type="evidence" value="ECO:0007669"/>
    <property type="project" value="InterPro"/>
</dbReference>
<evidence type="ECO:0000256" key="1">
    <source>
        <dbReference type="ARBA" id="ARBA00000085"/>
    </source>
</evidence>
<dbReference type="SUPFAM" id="SSF55874">
    <property type="entry name" value="ATPase domain of HSP90 chaperone/DNA topoisomerase II/histidine kinase"/>
    <property type="match status" value="1"/>
</dbReference>
<dbReference type="SMART" id="SM00387">
    <property type="entry name" value="HATPase_c"/>
    <property type="match status" value="1"/>
</dbReference>
<keyword evidence="10" id="KW-0472">Membrane</keyword>
<reference evidence="12" key="1">
    <citation type="submission" date="2021-10" db="EMBL/GenBank/DDBJ databases">
        <title>Streptomonospora sp. nov., isolated from mangrove soil.</title>
        <authorList>
            <person name="Chen X."/>
            <person name="Ge X."/>
            <person name="Liu W."/>
        </authorList>
    </citation>
    <scope>NUCLEOTIDE SEQUENCE</scope>
    <source>
        <strain evidence="12">S1-112</strain>
    </source>
</reference>
<dbReference type="PANTHER" id="PTHR24421:SF10">
    <property type="entry name" value="NITRATE_NITRITE SENSOR PROTEIN NARQ"/>
    <property type="match status" value="1"/>
</dbReference>
<evidence type="ECO:0000256" key="5">
    <source>
        <dbReference type="ARBA" id="ARBA00022741"/>
    </source>
</evidence>
<dbReference type="AlphaFoldDB" id="A0A9X3NQZ1"/>
<comment type="caution">
    <text evidence="12">The sequence shown here is derived from an EMBL/GenBank/DDBJ whole genome shotgun (WGS) entry which is preliminary data.</text>
</comment>
<keyword evidence="13" id="KW-1185">Reference proteome</keyword>
<evidence type="ECO:0000256" key="10">
    <source>
        <dbReference type="SAM" id="Phobius"/>
    </source>
</evidence>